<dbReference type="PANTHER" id="PTHR10779">
    <property type="entry name" value="DYNEIN LIGHT CHAIN ROADBLOCK"/>
    <property type="match status" value="1"/>
</dbReference>
<name>A0A7S4FB65_CHRCT</name>
<feature type="region of interest" description="Disordered" evidence="2">
    <location>
        <begin position="66"/>
        <end position="88"/>
    </location>
</feature>
<feature type="domain" description="Roadblock/LAMTOR2" evidence="3">
    <location>
        <begin position="117"/>
        <end position="206"/>
    </location>
</feature>
<gene>
    <name evidence="4" type="ORF">PCAR00345_LOCUS37101</name>
</gene>
<protein>
    <recommendedName>
        <fullName evidence="3">Roadblock/LAMTOR2 domain-containing protein</fullName>
    </recommendedName>
</protein>
<evidence type="ECO:0000313" key="4">
    <source>
        <dbReference type="EMBL" id="CAE0784396.1"/>
    </source>
</evidence>
<evidence type="ECO:0000256" key="1">
    <source>
        <dbReference type="ARBA" id="ARBA00007191"/>
    </source>
</evidence>
<feature type="compositionally biased region" description="Basic and acidic residues" evidence="2">
    <location>
        <begin position="9"/>
        <end position="22"/>
    </location>
</feature>
<dbReference type="EMBL" id="HBIZ01059243">
    <property type="protein sequence ID" value="CAE0784396.1"/>
    <property type="molecule type" value="Transcribed_RNA"/>
</dbReference>
<comment type="similarity">
    <text evidence="1">Belongs to the GAMAD family.</text>
</comment>
<accession>A0A7S4FB65</accession>
<feature type="region of interest" description="Disordered" evidence="2">
    <location>
        <begin position="1"/>
        <end position="22"/>
    </location>
</feature>
<evidence type="ECO:0000259" key="3">
    <source>
        <dbReference type="SMART" id="SM00960"/>
    </source>
</evidence>
<organism evidence="4">
    <name type="scientific">Chrysotila carterae</name>
    <name type="common">Marine alga</name>
    <name type="synonym">Syracosphaera carterae</name>
    <dbReference type="NCBI Taxonomy" id="13221"/>
    <lineage>
        <taxon>Eukaryota</taxon>
        <taxon>Haptista</taxon>
        <taxon>Haptophyta</taxon>
        <taxon>Prymnesiophyceae</taxon>
        <taxon>Isochrysidales</taxon>
        <taxon>Isochrysidaceae</taxon>
        <taxon>Chrysotila</taxon>
    </lineage>
</organism>
<evidence type="ECO:0000256" key="2">
    <source>
        <dbReference type="SAM" id="MobiDB-lite"/>
    </source>
</evidence>
<dbReference type="SMART" id="SM00960">
    <property type="entry name" value="Robl_LC7"/>
    <property type="match status" value="1"/>
</dbReference>
<sequence>MDYAPDFASIRDDHDQTVEQRDQAEGAALPLAGLNVAMSESAASSFIQKSEQRGQSEIVEQLETLPMSPLSPDPHHEHGDGGSCGNTYASDLRNPRFATAKIEHVAEDLDVNTAGVIEETLEKLTRLHGVLGIIIIDRAGVVVRTTLPPQDAARYAVAALQLTERTQNVVCELDPRNGLELLCVRTMKHEMLLCSAHDGAFTTLVLQNPYV</sequence>
<dbReference type="InterPro" id="IPR004942">
    <property type="entry name" value="Roadblock/LAMTOR2_dom"/>
</dbReference>
<proteinExistence type="inferred from homology"/>
<dbReference type="Pfam" id="PF03259">
    <property type="entry name" value="Robl_LC7"/>
    <property type="match status" value="1"/>
</dbReference>
<dbReference type="SUPFAM" id="SSF103196">
    <property type="entry name" value="Roadblock/LC7 domain"/>
    <property type="match status" value="1"/>
</dbReference>
<reference evidence="4" key="1">
    <citation type="submission" date="2021-01" db="EMBL/GenBank/DDBJ databases">
        <authorList>
            <person name="Corre E."/>
            <person name="Pelletier E."/>
            <person name="Niang G."/>
            <person name="Scheremetjew M."/>
            <person name="Finn R."/>
            <person name="Kale V."/>
            <person name="Holt S."/>
            <person name="Cochrane G."/>
            <person name="Meng A."/>
            <person name="Brown T."/>
            <person name="Cohen L."/>
        </authorList>
    </citation>
    <scope>NUCLEOTIDE SEQUENCE</scope>
    <source>
        <strain evidence="4">CCMP645</strain>
    </source>
</reference>
<dbReference type="Gene3D" id="3.30.450.30">
    <property type="entry name" value="Dynein light chain 2a, cytoplasmic"/>
    <property type="match status" value="1"/>
</dbReference>
<dbReference type="AlphaFoldDB" id="A0A7S4FB65"/>